<keyword evidence="5" id="KW-1185">Reference proteome</keyword>
<comment type="similarity">
    <text evidence="1">Belongs to the MobA/MobL family.</text>
</comment>
<sequence>MTLLRVQRISRSKFPSIYQVVADHCGQPLVIEKTTYTPKQKFKAAHDALIFPAGVSCPALATRGRLWPAVEAAESRSDANLATHWKAPIPNELVGPAATALAIEFGQYLADYLASIVHLVVLPATSAQPAVMQALCTTREAGPDGFGLKNRFNLSVAQRRKRGFPISPRSELTDLRAAWAKISADHLGQRNTSLTAVSWGQGSGTYQSRQNGHQL</sequence>
<reference evidence="4 5" key="1">
    <citation type="journal article" date="2014" name="Int. J. Syst. Evol. Microbiol.">
        <title>Complete genome sequence of Corynebacterium casei LMG S-19264T (=DSM 44701T), isolated from a smear-ripened cheese.</title>
        <authorList>
            <consortium name="US DOE Joint Genome Institute (JGI-PGF)"/>
            <person name="Walter F."/>
            <person name="Albersmeier A."/>
            <person name="Kalinowski J."/>
            <person name="Ruckert C."/>
        </authorList>
    </citation>
    <scope>NUCLEOTIDE SEQUENCE [LARGE SCALE GENOMIC DNA]</scope>
    <source>
        <strain evidence="4 5">CGMCC 1.15896</strain>
    </source>
</reference>
<dbReference type="RefSeq" id="WP_164734897.1">
    <property type="nucleotide sequence ID" value="NZ_BMKB01000012.1"/>
</dbReference>
<proteinExistence type="inferred from homology"/>
<evidence type="ECO:0000256" key="1">
    <source>
        <dbReference type="ARBA" id="ARBA00010873"/>
    </source>
</evidence>
<name>A0A916RPJ5_9HYPH</name>
<dbReference type="AlphaFoldDB" id="A0A916RPJ5"/>
<protein>
    <recommendedName>
        <fullName evidence="3">MobA/MobL protein domain-containing protein</fullName>
    </recommendedName>
</protein>
<dbReference type="Pfam" id="PF03389">
    <property type="entry name" value="MobA_MobL"/>
    <property type="match status" value="1"/>
</dbReference>
<evidence type="ECO:0000313" key="5">
    <source>
        <dbReference type="Proteomes" id="UP000596977"/>
    </source>
</evidence>
<gene>
    <name evidence="4" type="ORF">GCM10011499_38570</name>
</gene>
<evidence type="ECO:0000259" key="3">
    <source>
        <dbReference type="Pfam" id="PF03389"/>
    </source>
</evidence>
<evidence type="ECO:0000313" key="4">
    <source>
        <dbReference type="EMBL" id="GGA64392.1"/>
    </source>
</evidence>
<keyword evidence="2" id="KW-0184">Conjugation</keyword>
<dbReference type="Gene3D" id="3.30.930.30">
    <property type="match status" value="1"/>
</dbReference>
<dbReference type="EMBL" id="BMKB01000012">
    <property type="protein sequence ID" value="GGA64392.1"/>
    <property type="molecule type" value="Genomic_DNA"/>
</dbReference>
<dbReference type="InterPro" id="IPR005053">
    <property type="entry name" value="MobA_MobL"/>
</dbReference>
<evidence type="ECO:0000256" key="2">
    <source>
        <dbReference type="ARBA" id="ARBA00022971"/>
    </source>
</evidence>
<dbReference type="Proteomes" id="UP000596977">
    <property type="component" value="Unassembled WGS sequence"/>
</dbReference>
<accession>A0A916RPJ5</accession>
<comment type="caution">
    <text evidence="4">The sequence shown here is derived from an EMBL/GenBank/DDBJ whole genome shotgun (WGS) entry which is preliminary data.</text>
</comment>
<organism evidence="4 5">
    <name type="scientific">Pelagibacterium lentulum</name>
    <dbReference type="NCBI Taxonomy" id="2029865"/>
    <lineage>
        <taxon>Bacteria</taxon>
        <taxon>Pseudomonadati</taxon>
        <taxon>Pseudomonadota</taxon>
        <taxon>Alphaproteobacteria</taxon>
        <taxon>Hyphomicrobiales</taxon>
        <taxon>Devosiaceae</taxon>
        <taxon>Pelagibacterium</taxon>
    </lineage>
</organism>
<feature type="domain" description="MobA/MobL protein" evidence="3">
    <location>
        <begin position="34"/>
        <end position="192"/>
    </location>
</feature>